<dbReference type="Gene3D" id="6.10.140.1950">
    <property type="match status" value="1"/>
</dbReference>
<sequence length="360" mass="39383">MTEPHANLVSKLDALDAQFDELEAKLVDPAVVSDADKLRELSVRRSAIAELVDRYRQWKALREQIAEHEQIVAEREDAELAELAASELPGLREQTESLLEAVANELVTADDRAVGAVILELRAGTGGAEAALWAGDLLQMYQTFAGTKGWTFEVISASAGDQGGVRHAVANVRGLGVWQGLGYEGGVHCVKRVPATETQGRIHTSTATVAVLPEPEKLAIDIPDSDIETHVTTAQGPGGQNVNKVATAVHMIHKPTGIEVRMQETKSQRQNRERAWQILRARVYDHFQRQADSERAEQRSSMIGSGGRSERVRTYRYKDNMVVDHRLGESFNLGSIMAGELDGLINALVATDRAKRLAAL</sequence>
<keyword evidence="7" id="KW-1185">Reference proteome</keyword>
<keyword evidence="3" id="KW-0648">Protein biosynthesis</keyword>
<feature type="domain" description="Peptide chain release factor" evidence="5">
    <location>
        <begin position="69"/>
        <end position="184"/>
    </location>
</feature>
<dbReference type="SUPFAM" id="SSF75620">
    <property type="entry name" value="Release factor"/>
    <property type="match status" value="1"/>
</dbReference>
<dbReference type="PANTHER" id="PTHR43804:SF7">
    <property type="entry name" value="LD18447P"/>
    <property type="match status" value="1"/>
</dbReference>
<dbReference type="SMART" id="SM00937">
    <property type="entry name" value="PCRF"/>
    <property type="match status" value="1"/>
</dbReference>
<dbReference type="PANTHER" id="PTHR43804">
    <property type="entry name" value="LD18447P"/>
    <property type="match status" value="1"/>
</dbReference>
<evidence type="ECO:0000256" key="3">
    <source>
        <dbReference type="ARBA" id="ARBA00022917"/>
    </source>
</evidence>
<evidence type="ECO:0000259" key="5">
    <source>
        <dbReference type="SMART" id="SM00937"/>
    </source>
</evidence>
<dbReference type="Proteomes" id="UP001575105">
    <property type="component" value="Unassembled WGS sequence"/>
</dbReference>
<evidence type="ECO:0000256" key="2">
    <source>
        <dbReference type="ARBA" id="ARBA00022481"/>
    </source>
</evidence>
<comment type="similarity">
    <text evidence="1">Belongs to the prokaryotic/mitochondrial release factor family.</text>
</comment>
<gene>
    <name evidence="6" type="ORF">ACERK3_02075</name>
</gene>
<dbReference type="EMBL" id="JBGUBD010000001">
    <property type="protein sequence ID" value="MFA9477073.1"/>
    <property type="molecule type" value="Genomic_DNA"/>
</dbReference>
<dbReference type="Pfam" id="PF03462">
    <property type="entry name" value="PCRF"/>
    <property type="match status" value="1"/>
</dbReference>
<comment type="caution">
    <text evidence="6">The sequence shown here is derived from an EMBL/GenBank/DDBJ whole genome shotgun (WGS) entry which is preliminary data.</text>
</comment>
<dbReference type="Pfam" id="PF00472">
    <property type="entry name" value="RF-1"/>
    <property type="match status" value="1"/>
</dbReference>
<dbReference type="Gene3D" id="3.30.70.1660">
    <property type="match status" value="1"/>
</dbReference>
<evidence type="ECO:0000256" key="1">
    <source>
        <dbReference type="ARBA" id="ARBA00010835"/>
    </source>
</evidence>
<organism evidence="6 7">
    <name type="scientific">Natronomicrosphaera hydrolytica</name>
    <dbReference type="NCBI Taxonomy" id="3242702"/>
    <lineage>
        <taxon>Bacteria</taxon>
        <taxon>Pseudomonadati</taxon>
        <taxon>Planctomycetota</taxon>
        <taxon>Phycisphaerae</taxon>
        <taxon>Phycisphaerales</taxon>
        <taxon>Phycisphaeraceae</taxon>
        <taxon>Natronomicrosphaera</taxon>
    </lineage>
</organism>
<dbReference type="InterPro" id="IPR000352">
    <property type="entry name" value="Pep_chain_release_fac_I"/>
</dbReference>
<dbReference type="InterPro" id="IPR005139">
    <property type="entry name" value="PCRF"/>
</dbReference>
<evidence type="ECO:0000256" key="4">
    <source>
        <dbReference type="SAM" id="MobiDB-lite"/>
    </source>
</evidence>
<name>A0ABV4U0E3_9BACT</name>
<protein>
    <submittedName>
        <fullName evidence="6">Peptide chain release factor 1</fullName>
    </submittedName>
</protein>
<reference evidence="6 7" key="1">
    <citation type="submission" date="2024-08" db="EMBL/GenBank/DDBJ databases">
        <title>Whole-genome sequencing of halo(alkali)philic microorganisms from hypersaline lakes.</title>
        <authorList>
            <person name="Sorokin D.Y."/>
            <person name="Merkel A.Y."/>
            <person name="Messina E."/>
            <person name="Yakimov M."/>
        </authorList>
    </citation>
    <scope>NUCLEOTIDE SEQUENCE [LARGE SCALE GENOMIC DNA]</scope>
    <source>
        <strain evidence="6 7">AB-hyl4</strain>
    </source>
</reference>
<keyword evidence="2" id="KW-0488">Methylation</keyword>
<feature type="region of interest" description="Disordered" evidence="4">
    <location>
        <begin position="290"/>
        <end position="309"/>
    </location>
</feature>
<dbReference type="InterPro" id="IPR045853">
    <property type="entry name" value="Pep_chain_release_fac_I_sf"/>
</dbReference>
<dbReference type="RefSeq" id="WP_425343995.1">
    <property type="nucleotide sequence ID" value="NZ_JBGUBD010000001.1"/>
</dbReference>
<evidence type="ECO:0000313" key="7">
    <source>
        <dbReference type="Proteomes" id="UP001575105"/>
    </source>
</evidence>
<dbReference type="InterPro" id="IPR050057">
    <property type="entry name" value="Prokaryotic/Mito_RF"/>
</dbReference>
<proteinExistence type="inferred from homology"/>
<evidence type="ECO:0000313" key="6">
    <source>
        <dbReference type="EMBL" id="MFA9477073.1"/>
    </source>
</evidence>
<dbReference type="Gene3D" id="3.30.160.20">
    <property type="match status" value="1"/>
</dbReference>
<accession>A0ABV4U0E3</accession>